<dbReference type="PANTHER" id="PTHR11908">
    <property type="entry name" value="XANTHINE DEHYDROGENASE"/>
    <property type="match status" value="1"/>
</dbReference>
<reference evidence="5" key="1">
    <citation type="submission" date="2016-11" db="EMBL/GenBank/DDBJ databases">
        <authorList>
            <person name="Varghese N."/>
            <person name="Submissions S."/>
        </authorList>
    </citation>
    <scope>NUCLEOTIDE SEQUENCE [LARGE SCALE GENOMIC DNA]</scope>
    <source>
        <strain evidence="5">DSM 15807</strain>
    </source>
</reference>
<gene>
    <name evidence="4" type="ORF">SAMN02745199_1051</name>
</gene>
<dbReference type="SUPFAM" id="SSF56003">
    <property type="entry name" value="Molybdenum cofactor-binding domain"/>
    <property type="match status" value="1"/>
</dbReference>
<dbReference type="OrthoDB" id="9759099at2"/>
<proteinExistence type="predicted"/>
<feature type="domain" description="Aldehyde oxidase/xanthine dehydrogenase a/b hammerhead" evidence="3">
    <location>
        <begin position="18"/>
        <end position="126"/>
    </location>
</feature>
<dbReference type="SMART" id="SM01008">
    <property type="entry name" value="Ald_Xan_dh_C"/>
    <property type="match status" value="1"/>
</dbReference>
<keyword evidence="2" id="KW-0560">Oxidoreductase</keyword>
<dbReference type="AlphaFoldDB" id="A0A1M5SSW0"/>
<sequence>MKVIGKKVQRIDGLQKAYGSAKYASDYYFHNMLYASVVYANVPHGILKSIDTSKAYELPGVVYVATYKDVPGSNKFGHIIKDMNFLVPVGDKIRFEGDVIALIAAESKEIAEQAAKLVEFEIEELPPVLTIDDAIKDQVIVNGSSNIGFHRKIRRGDINEAFSNADLVIEMEFETGYQEHAYLEPQGAVAYYTPDNILEIYVSAQCPFYVHEDVANILNIPLNKINVIQTETGGGFGGKEDVPSYIASKPALLSYLTRRPVKLIYTREMDIKETSKRHPSKSYYKVAFKKDGTILGVKSSTYLDMGAYSTLSPIVMYRTTVHSCSTYKVPNVHVDVYGVYTNKVPCGAFRGFGSPQVLFAMESVIDEAAKKLGIDPYEIRLKNTLDIGDETATGHKLTQSVGAKKTLQKVFTMSNYSELKRKVEEFNKNNKYKKRGLGWSHIFYGVSLGSGGQHLDGASAEVLVHPDGTINIMIGNTEMGQGAKTTMAIIASEILGQHVDKITVLQPQTLVIQDSGPTVASRTTFFSGNAVKIATEKIRNNIIEFLTDFYGVGKTEIKFADGKVYIRDKIISFDEVAELCNKHNVKLSEVGWYKSPKLHFDQENGVGEAYITYTFSTQLSLVEVDLLTGKIDLKEAWVCHDIGKVINYDGAVGQVHGGVIQGMGYAIMEEIKQENGKILTDNFNNYIIPSIKDIPEKIHVDFVEDEFSEGPFGAKGLGEPSLMSSPPSIANAVSNAINKRINRIPISMEDIIKIQTGGKSDE</sequence>
<dbReference type="GO" id="GO:0005506">
    <property type="term" value="F:iron ion binding"/>
    <property type="evidence" value="ECO:0007669"/>
    <property type="project" value="InterPro"/>
</dbReference>
<dbReference type="InterPro" id="IPR000674">
    <property type="entry name" value="Ald_Oxase/Xan_DH_a/b"/>
</dbReference>
<dbReference type="InterPro" id="IPR008274">
    <property type="entry name" value="AldOxase/xan_DH_MoCoBD1"/>
</dbReference>
<organism evidence="4 5">
    <name type="scientific">Thermosipho atlanticus DSM 15807</name>
    <dbReference type="NCBI Taxonomy" id="1123380"/>
    <lineage>
        <taxon>Bacteria</taxon>
        <taxon>Thermotogati</taxon>
        <taxon>Thermotogota</taxon>
        <taxon>Thermotogae</taxon>
        <taxon>Thermotogales</taxon>
        <taxon>Fervidobacteriaceae</taxon>
        <taxon>Thermosipho</taxon>
    </lineage>
</organism>
<keyword evidence="5" id="KW-1185">Reference proteome</keyword>
<dbReference type="Gene3D" id="3.30.365.10">
    <property type="entry name" value="Aldehyde oxidase/xanthine dehydrogenase, molybdopterin binding domain"/>
    <property type="match status" value="4"/>
</dbReference>
<dbReference type="Pfam" id="PF01315">
    <property type="entry name" value="Ald_Xan_dh_C"/>
    <property type="match status" value="1"/>
</dbReference>
<dbReference type="InterPro" id="IPR016208">
    <property type="entry name" value="Ald_Oxase/xanthine_DH-like"/>
</dbReference>
<dbReference type="Pfam" id="PF02738">
    <property type="entry name" value="MoCoBD_1"/>
    <property type="match status" value="1"/>
</dbReference>
<evidence type="ECO:0000259" key="3">
    <source>
        <dbReference type="SMART" id="SM01008"/>
    </source>
</evidence>
<protein>
    <submittedName>
        <fullName evidence="4">CO or xanthine dehydrogenase, Mo-binding subunit</fullName>
    </submittedName>
</protein>
<evidence type="ECO:0000256" key="1">
    <source>
        <dbReference type="ARBA" id="ARBA00022505"/>
    </source>
</evidence>
<dbReference type="InterPro" id="IPR046867">
    <property type="entry name" value="AldOxase/xan_DH_MoCoBD2"/>
</dbReference>
<evidence type="ECO:0000256" key="2">
    <source>
        <dbReference type="ARBA" id="ARBA00023002"/>
    </source>
</evidence>
<dbReference type="Gene3D" id="3.90.1170.50">
    <property type="entry name" value="Aldehyde oxidase/xanthine dehydrogenase, a/b hammerhead"/>
    <property type="match status" value="1"/>
</dbReference>
<dbReference type="SUPFAM" id="SSF54665">
    <property type="entry name" value="CO dehydrogenase molybdoprotein N-domain-like"/>
    <property type="match status" value="1"/>
</dbReference>
<dbReference type="STRING" id="1123380.SAMN02745199_1051"/>
<dbReference type="InterPro" id="IPR036856">
    <property type="entry name" value="Ald_Oxase/Xan_DH_a/b_sf"/>
</dbReference>
<dbReference type="InterPro" id="IPR037165">
    <property type="entry name" value="AldOxase/xan_DH_Mopterin-bd_sf"/>
</dbReference>
<dbReference type="EMBL" id="FQXN01000003">
    <property type="protein sequence ID" value="SHH41378.1"/>
    <property type="molecule type" value="Genomic_DNA"/>
</dbReference>
<keyword evidence="1" id="KW-0500">Molybdenum</keyword>
<evidence type="ECO:0000313" key="4">
    <source>
        <dbReference type="EMBL" id="SHH41378.1"/>
    </source>
</evidence>
<dbReference type="Proteomes" id="UP000242592">
    <property type="component" value="Unassembled WGS sequence"/>
</dbReference>
<dbReference type="RefSeq" id="WP_073072948.1">
    <property type="nucleotide sequence ID" value="NZ_FQXN01000003.1"/>
</dbReference>
<dbReference type="Pfam" id="PF20256">
    <property type="entry name" value="MoCoBD_2"/>
    <property type="match status" value="1"/>
</dbReference>
<dbReference type="PANTHER" id="PTHR11908:SF132">
    <property type="entry name" value="ALDEHYDE OXIDASE 1-RELATED"/>
    <property type="match status" value="1"/>
</dbReference>
<accession>A0A1M5SSW0</accession>
<dbReference type="GO" id="GO:0016491">
    <property type="term" value="F:oxidoreductase activity"/>
    <property type="evidence" value="ECO:0007669"/>
    <property type="project" value="UniProtKB-KW"/>
</dbReference>
<evidence type="ECO:0000313" key="5">
    <source>
        <dbReference type="Proteomes" id="UP000242592"/>
    </source>
</evidence>
<name>A0A1M5SSW0_9BACT</name>